<dbReference type="InterPro" id="IPR011625">
    <property type="entry name" value="A2M_N_BRD"/>
</dbReference>
<keyword evidence="6" id="KW-1185">Reference proteome</keyword>
<dbReference type="Pfam" id="PF17972">
    <property type="entry name" value="bMG5"/>
    <property type="match status" value="1"/>
</dbReference>
<evidence type="ECO:0000313" key="5">
    <source>
        <dbReference type="EMBL" id="QQL44504.1"/>
    </source>
</evidence>
<dbReference type="InterPro" id="IPR002890">
    <property type="entry name" value="MG2"/>
</dbReference>
<dbReference type="KEGG" id="soa:G3M56_011525"/>
<dbReference type="Gene3D" id="2.60.40.3710">
    <property type="match status" value="1"/>
</dbReference>
<comment type="similarity">
    <text evidence="1">Belongs to the protease inhibitor I39 (alpha-2-macroglobulin) family. Bacterial alpha-2-macroglobulin subfamily.</text>
</comment>
<dbReference type="Pfam" id="PF00207">
    <property type="entry name" value="A2M"/>
    <property type="match status" value="1"/>
</dbReference>
<dbReference type="CDD" id="cd02891">
    <property type="entry name" value="A2M_like"/>
    <property type="match status" value="1"/>
</dbReference>
<accession>A0A6B3LAN6</accession>
<dbReference type="InterPro" id="IPR021868">
    <property type="entry name" value="Alpha_2_Macroglob_MG3"/>
</dbReference>
<dbReference type="EMBL" id="CP066776">
    <property type="protein sequence ID" value="QQL44504.1"/>
    <property type="molecule type" value="Genomic_DNA"/>
</dbReference>
<dbReference type="Pfam" id="PF17973">
    <property type="entry name" value="bMG10"/>
    <property type="match status" value="1"/>
</dbReference>
<dbReference type="Pfam" id="PF01835">
    <property type="entry name" value="MG2"/>
    <property type="match status" value="1"/>
</dbReference>
<evidence type="ECO:0000256" key="1">
    <source>
        <dbReference type="ARBA" id="ARBA00010556"/>
    </source>
</evidence>
<evidence type="ECO:0000259" key="4">
    <source>
        <dbReference type="SMART" id="SM01360"/>
    </source>
</evidence>
<protein>
    <submittedName>
        <fullName evidence="5">Alpha-2-macroglobulin family protein</fullName>
    </submittedName>
</protein>
<dbReference type="SMART" id="SM01359">
    <property type="entry name" value="A2M_N_2"/>
    <property type="match status" value="1"/>
</dbReference>
<dbReference type="PANTHER" id="PTHR40094">
    <property type="entry name" value="ALPHA-2-MACROGLOBULIN HOMOLOG"/>
    <property type="match status" value="1"/>
</dbReference>
<dbReference type="InterPro" id="IPR051802">
    <property type="entry name" value="YfhM-like"/>
</dbReference>
<proteinExistence type="inferred from homology"/>
<dbReference type="SUPFAM" id="SSF48239">
    <property type="entry name" value="Terpenoid cyclases/Protein prenyltransferases"/>
    <property type="match status" value="1"/>
</dbReference>
<dbReference type="InterPro" id="IPR008930">
    <property type="entry name" value="Terpenoid_cyclase/PrenylTrfase"/>
</dbReference>
<dbReference type="Gene3D" id="2.60.40.1930">
    <property type="match status" value="1"/>
</dbReference>
<gene>
    <name evidence="5" type="ORF">G3M56_011525</name>
</gene>
<keyword evidence="2" id="KW-0732">Signal</keyword>
<dbReference type="PANTHER" id="PTHR40094:SF1">
    <property type="entry name" value="UBIQUITIN DOMAIN-CONTAINING PROTEIN"/>
    <property type="match status" value="1"/>
</dbReference>
<evidence type="ECO:0000256" key="2">
    <source>
        <dbReference type="ARBA" id="ARBA00022729"/>
    </source>
</evidence>
<dbReference type="GO" id="GO:0004866">
    <property type="term" value="F:endopeptidase inhibitor activity"/>
    <property type="evidence" value="ECO:0007669"/>
    <property type="project" value="InterPro"/>
</dbReference>
<evidence type="ECO:0000259" key="3">
    <source>
        <dbReference type="SMART" id="SM01359"/>
    </source>
</evidence>
<dbReference type="InterPro" id="IPR001599">
    <property type="entry name" value="Macroglobln_a2"/>
</dbReference>
<organism evidence="5 6">
    <name type="scientific">Sulfuriroseicoccus oceanibius</name>
    <dbReference type="NCBI Taxonomy" id="2707525"/>
    <lineage>
        <taxon>Bacteria</taxon>
        <taxon>Pseudomonadati</taxon>
        <taxon>Verrucomicrobiota</taxon>
        <taxon>Verrucomicrobiia</taxon>
        <taxon>Verrucomicrobiales</taxon>
        <taxon>Verrucomicrobiaceae</taxon>
        <taxon>Sulfuriroseicoccus</taxon>
    </lineage>
</organism>
<dbReference type="InterPro" id="IPR041246">
    <property type="entry name" value="Bact_MG10"/>
</dbReference>
<dbReference type="Gene3D" id="1.50.10.20">
    <property type="match status" value="1"/>
</dbReference>
<evidence type="ECO:0000313" key="6">
    <source>
        <dbReference type="Proteomes" id="UP000475117"/>
    </source>
</evidence>
<feature type="domain" description="Alpha-2-macroglobulin" evidence="4">
    <location>
        <begin position="1279"/>
        <end position="1368"/>
    </location>
</feature>
<dbReference type="Pfam" id="PF07703">
    <property type="entry name" value="A2M_BRD"/>
    <property type="match status" value="1"/>
</dbReference>
<dbReference type="Pfam" id="PF11974">
    <property type="entry name" value="bMG3"/>
    <property type="match status" value="1"/>
</dbReference>
<dbReference type="RefSeq" id="WP_164363660.1">
    <property type="nucleotide sequence ID" value="NZ_CP066776.1"/>
</dbReference>
<name>A0A6B3LAN6_9BACT</name>
<sequence>MKPLNFFAPVRWVRAAIRATVGEIHYRPPRWLAGTGKAIAAHPRRAFGVVATLAVLGTAGWYGWQWWEAHKPQPTVRVVMRDVEVEIAPPAVASVDAKGKLKMHEVVVRFSESSAPIDQVGKEVAGGVALVPALDGVWQWKDDKTLTFLPDAEWPAGQQFELAFAEGFFPPEVRLDSESLKFATPALNVAFENQSFHTDPKDPTRHEVQATLKSNYTLELDKLKSALSLEVLGDSDLFTYKGVRPTTLLNVVEDEASAGRTYYLRSARIAIPDEEDHVKVSVSGALMAASGGSELGEAVAVKERVPDRMSGFHIARLDSKIVRTADGVPEQVLLVETTGYVAGEALDGKVHCWAVPKEWVRRHKRPGSAEALENVPGGWEPVELVRQEAAGANDEGMSQVHAFTFLREEGATLFVRIDSGVEAMGGFELANAYGTYASLPSFPKEVVILGDGGLLALNGERKLGLKTRGLDYLRTTFARIPEDQINHLVAVTSGDFESPQFKNHWVFNEENIGIYQRKVMPIVSPNDYEASFPLLDMGEAMRTVSAGAEDSRGLFFVTAEGVRPRGDEPGAMEGDGTMTDWLPEYGDSFKKRFVLVTDLGMLVKRASDGSRAVFVQSISNGVPVAGVRVSVVAKNGSEVLAARTDENGYVHLDSVDHLREEKEPTAILAKSGSDVAFIPYQRPDRLIDFSRFDIGGVNASDSEKLEAFVFSERGIYRPGDELHIGAVVRRRDWSGRLQGLPLMLDVRDARGSVVGSSGAPLAADGFVDFSVKLNEASPTGSYTATLYYLVNGQHRQYLGSHRIRVEDFQPDTMKLDVAISGVERANGWIKPEATTARVQLNTLFGFPAADRRVKAKLELSAASFEFDQYADYVFHNRALTAAKNLAGDTVKLGEKKTDENGQAEFDLGMERFENATFRMNVFVEGFEAGGGRSVRGATSTLVAPFDYVVGYKADGALDYVGADSKRVIQLQAVDQSLAPVALHDLAWRVVETRFASVLTKQRNGSYAYVSTKRDKIIADGMMHLEAGGHAFELPTDQVGEMRLELLDVDGNVLLVCPYSVAGKGESGRSLERDAELDVKLADKECNSGDELELSIRAPYAGSGLITIEREGVLAFKWFRMDTTSAVETITVPEGVVGTAYVSVNFVRALDSPEVFMSPLSYAVHPIEVNLDQRRVGVELDVPEVVKPGAELKIGYTAERQGRVILYAVDAGIHQITDYEMPRPLTQLMAKRALEVRTYQLLDLILPEFSLIRNSKAFGGGGAPPKIHLNPFKRRREAPVVFWSGIVDAGPERREVSYQVPDYFSGKLNVMAVMVCDSALGQNEDGVLVRGPMVLTPNVPLFVAPGDEFTASVTVANNLEHEGEDEIAVTLQADERLELVSGPDEPLVLKQGEEGTARFRMKALENLGGAELRFAASASGEEMTRGATLSVRPASPFMTHIQSGYFRLGSHDVDVERELFPQFRKTEASASPLPLGLARGLESYLNVYPHGCSEQITSRAFGRLLLADYPEFGFDRAKTVEAVQGTLSMLSVRQHSNGAFGYWTSRGTGAAADDFLSVYVMSFLVNAKERGYPVPSRMWDLMCSRMREIAAVAPDNMDQAMNQSAAIYYLIRGMHRSSANRLVNLRDTLEQHFTGLWEEDLTAMYVAASYKLLKQDDEAVRLMRRYSEGLAKEKPVDPAYRLDYYHDDEARKALGFALICRHFPEVAKRFGYDDLKPIVKPIEEGRINTLRSSALIQALEAYSAVAGESGAMTAILEKTSGGELNALVPMAPGYSVASFDPTSSQVRFELDKGESKLGAFYQVIEAGFDIGVPDAVVRDGLEVARELVDADGNPVTQLRVGDPVTVRIAVRNISPRVLDYLAVLDLLPGGFEVEANALKPGAGTVPGADFVDVREDRNVFFLGLGKGDLRTFSYRIKPVAAGTFVIPPIFAESMYDPGIKGRSGGGTIEVLPAEEE</sequence>
<feature type="domain" description="Alpha-2-macroglobulin bait region" evidence="3">
    <location>
        <begin position="1076"/>
        <end position="1215"/>
    </location>
</feature>
<dbReference type="InterPro" id="IPR041203">
    <property type="entry name" value="Bact_A2M_MG5"/>
</dbReference>
<reference evidence="5 6" key="1">
    <citation type="submission" date="2020-12" db="EMBL/GenBank/DDBJ databases">
        <title>Sulforoseuscoccus oceanibium gen. nov., sp. nov., a representative of the phylum Verrucomicrobia with special cytoplasmic membrane, and proposal of Sulforoseuscoccusaceae fam. nov.</title>
        <authorList>
            <person name="Xi F."/>
        </authorList>
    </citation>
    <scope>NUCLEOTIDE SEQUENCE [LARGE SCALE GENOMIC DNA]</scope>
    <source>
        <strain evidence="5 6">T37</strain>
    </source>
</reference>
<dbReference type="SMART" id="SM01360">
    <property type="entry name" value="A2M"/>
    <property type="match status" value="1"/>
</dbReference>
<dbReference type="Proteomes" id="UP000475117">
    <property type="component" value="Chromosome"/>
</dbReference>